<reference evidence="2" key="1">
    <citation type="submission" date="2020-02" db="EMBL/GenBank/DDBJ databases">
        <authorList>
            <person name="Meier V. D."/>
        </authorList>
    </citation>
    <scope>NUCLEOTIDE SEQUENCE</scope>
    <source>
        <strain evidence="2">AVDCRST_MAG93</strain>
    </source>
</reference>
<gene>
    <name evidence="2" type="ORF">AVDCRST_MAG93-3685</name>
</gene>
<protein>
    <submittedName>
        <fullName evidence="2">Uncharacterized protein</fullName>
    </submittedName>
</protein>
<organism evidence="2">
    <name type="scientific">uncultured Chloroflexia bacterium</name>
    <dbReference type="NCBI Taxonomy" id="1672391"/>
    <lineage>
        <taxon>Bacteria</taxon>
        <taxon>Bacillati</taxon>
        <taxon>Chloroflexota</taxon>
        <taxon>Chloroflexia</taxon>
        <taxon>environmental samples</taxon>
    </lineage>
</organism>
<feature type="non-terminal residue" evidence="2">
    <location>
        <position position="241"/>
    </location>
</feature>
<feature type="region of interest" description="Disordered" evidence="1">
    <location>
        <begin position="1"/>
        <end position="35"/>
    </location>
</feature>
<dbReference type="AlphaFoldDB" id="A0A6J4JUK0"/>
<accession>A0A6J4JUK0</accession>
<name>A0A6J4JUK0_9CHLR</name>
<evidence type="ECO:0000313" key="2">
    <source>
        <dbReference type="EMBL" id="CAA9287983.1"/>
    </source>
</evidence>
<sequence length="241" mass="25885">MGLAGPVALSGAGAQPANSSPPPPVPSTSAEAARATRIKEAAAANRKRLDFDGARFSGAGWDELVARGSEAQFFLLGEEHGIAENPKLAAQLFSALVPSGYSKVAVEISSAMAAELDQSVTEGGPQSLYRMLTDPPTRVAFFGMREEAEWLAAARRAAPRGRFLWGLDYEVGADRHLISLLARKRKPEAARAALGRLEAASTQSWARYEETRGPQHIYSFAGDPELVRAVRDAWPRRDAEA</sequence>
<evidence type="ECO:0000256" key="1">
    <source>
        <dbReference type="SAM" id="MobiDB-lite"/>
    </source>
</evidence>
<dbReference type="SUPFAM" id="SSF159501">
    <property type="entry name" value="EreA/ChaN-like"/>
    <property type="match status" value="1"/>
</dbReference>
<proteinExistence type="predicted"/>
<dbReference type="EMBL" id="CADCTR010001253">
    <property type="protein sequence ID" value="CAA9287983.1"/>
    <property type="molecule type" value="Genomic_DNA"/>
</dbReference>